<evidence type="ECO:0000256" key="4">
    <source>
        <dbReference type="ARBA" id="ARBA00022989"/>
    </source>
</evidence>
<evidence type="ECO:0000256" key="2">
    <source>
        <dbReference type="ARBA" id="ARBA00022475"/>
    </source>
</evidence>
<feature type="transmembrane region" description="Helical" evidence="6">
    <location>
        <begin position="12"/>
        <end position="35"/>
    </location>
</feature>
<dbReference type="PANTHER" id="PTHR30250:SF11">
    <property type="entry name" value="O-ANTIGEN TRANSPORTER-RELATED"/>
    <property type="match status" value="1"/>
</dbReference>
<keyword evidence="8" id="KW-1185">Reference proteome</keyword>
<feature type="transmembrane region" description="Helical" evidence="6">
    <location>
        <begin position="304"/>
        <end position="326"/>
    </location>
</feature>
<keyword evidence="2" id="KW-1003">Cell membrane</keyword>
<dbReference type="InterPro" id="IPR050833">
    <property type="entry name" value="Poly_Biosynth_Transport"/>
</dbReference>
<evidence type="ECO:0000256" key="3">
    <source>
        <dbReference type="ARBA" id="ARBA00022692"/>
    </source>
</evidence>
<dbReference type="KEGG" id="smax:FJR03_06780"/>
<keyword evidence="3 6" id="KW-0812">Transmembrane</keyword>
<feature type="transmembrane region" description="Helical" evidence="6">
    <location>
        <begin position="145"/>
        <end position="164"/>
    </location>
</feature>
<feature type="transmembrane region" description="Helical" evidence="6">
    <location>
        <begin position="221"/>
        <end position="243"/>
    </location>
</feature>
<evidence type="ECO:0000313" key="8">
    <source>
        <dbReference type="Proteomes" id="UP000593910"/>
    </source>
</evidence>
<feature type="transmembrane region" description="Helical" evidence="6">
    <location>
        <begin position="117"/>
        <end position="139"/>
    </location>
</feature>
<evidence type="ECO:0000256" key="5">
    <source>
        <dbReference type="ARBA" id="ARBA00023136"/>
    </source>
</evidence>
<dbReference type="EMBL" id="CP041165">
    <property type="protein sequence ID" value="QOP41463.1"/>
    <property type="molecule type" value="Genomic_DNA"/>
</dbReference>
<name>A0A7M1AVJ5_9BACT</name>
<protein>
    <recommendedName>
        <fullName evidence="9">Oligosaccharide flippase family protein</fullName>
    </recommendedName>
</protein>
<dbReference type="AlphaFoldDB" id="A0A7M1AVJ5"/>
<accession>A0A7M1AVJ5</accession>
<feature type="transmembrane region" description="Helical" evidence="6">
    <location>
        <begin position="184"/>
        <end position="201"/>
    </location>
</feature>
<feature type="transmembrane region" description="Helical" evidence="6">
    <location>
        <begin position="392"/>
        <end position="412"/>
    </location>
</feature>
<keyword evidence="5 6" id="KW-0472">Membrane</keyword>
<feature type="transmembrane region" description="Helical" evidence="6">
    <location>
        <begin position="361"/>
        <end position="380"/>
    </location>
</feature>
<feature type="transmembrane region" description="Helical" evidence="6">
    <location>
        <begin position="270"/>
        <end position="292"/>
    </location>
</feature>
<evidence type="ECO:0008006" key="9">
    <source>
        <dbReference type="Google" id="ProtNLM"/>
    </source>
</evidence>
<reference evidence="7 8" key="1">
    <citation type="submission" date="2019-06" db="EMBL/GenBank/DDBJ databases">
        <title>Sulfurimonas gotlandica sp. nov., a chemoautotrophic and psychrotolerant epsilonproteobacterium isolated from a pelagic redoxcline, and an emended description of the genus Sulfurimonas.</title>
        <authorList>
            <person name="Wang S."/>
            <person name="Jiang L."/>
            <person name="Shao Z."/>
        </authorList>
    </citation>
    <scope>NUCLEOTIDE SEQUENCE [LARGE SCALE GENOMIC DNA]</scope>
    <source>
        <strain evidence="7 8">B2</strain>
    </source>
</reference>
<evidence type="ECO:0000256" key="6">
    <source>
        <dbReference type="SAM" id="Phobius"/>
    </source>
</evidence>
<comment type="subcellular location">
    <subcellularLocation>
        <location evidence="1">Cell membrane</location>
        <topology evidence="1">Multi-pass membrane protein</topology>
    </subcellularLocation>
</comment>
<organism evidence="7 8">
    <name type="scientific">Sulfurimonas marina</name>
    <dbReference type="NCBI Taxonomy" id="2590551"/>
    <lineage>
        <taxon>Bacteria</taxon>
        <taxon>Pseudomonadati</taxon>
        <taxon>Campylobacterota</taxon>
        <taxon>Epsilonproteobacteria</taxon>
        <taxon>Campylobacterales</taxon>
        <taxon>Sulfurimonadaceae</taxon>
        <taxon>Sulfurimonas</taxon>
    </lineage>
</organism>
<keyword evidence="4 6" id="KW-1133">Transmembrane helix</keyword>
<dbReference type="GO" id="GO:0005886">
    <property type="term" value="C:plasma membrane"/>
    <property type="evidence" value="ECO:0007669"/>
    <property type="project" value="UniProtKB-SubCell"/>
</dbReference>
<feature type="transmembrane region" description="Helical" evidence="6">
    <location>
        <begin position="338"/>
        <end position="355"/>
    </location>
</feature>
<gene>
    <name evidence="7" type="ORF">FJR03_06780</name>
</gene>
<dbReference type="Proteomes" id="UP000593910">
    <property type="component" value="Chromosome"/>
</dbReference>
<feature type="transmembrane region" description="Helical" evidence="6">
    <location>
        <begin position="56"/>
        <end position="77"/>
    </location>
</feature>
<feature type="transmembrane region" description="Helical" evidence="6">
    <location>
        <begin position="83"/>
        <end position="105"/>
    </location>
</feature>
<dbReference type="RefSeq" id="WP_193112778.1">
    <property type="nucleotide sequence ID" value="NZ_CP041165.1"/>
</dbReference>
<proteinExistence type="predicted"/>
<evidence type="ECO:0000313" key="7">
    <source>
        <dbReference type="EMBL" id="QOP41463.1"/>
    </source>
</evidence>
<sequence length="449" mass="51376">MTTLLSEEEVGNYYLLLTILTLFNFAFLNPLGQYYGRHLIAWEHSKNLLNATNVLLFLRVSAIVFSLFIAFGVYQIFGYGKYYNLSTFLLFIFIALVAGTHGVLIGAVNSLGDRVKFTINMVSTLVLGLVLSLIIVNFIDKSGMGWLYGLAIAQFIFSIGLYKFVVKNNSFSLQRVKYAFQKKYIKKIAIFIIPVTLTLFLQWGQNQSYRFIIEAKYSLEVLAFIAVGLAVSGAIFSAVESLATQFYNPIYLRQITHATKENRSKAWNELVSYMIPIYIILAVFVILLSPYLTNLLVAEKFYEAYIYAMFGAIIEFFRVMTNLVYMVSQSEVKTNTTILPYSIGFIFTIGSLYFFDMSEKLWMIPFFIAIANGVIFLLLYRNMKKLLDIKIDFTNIIKSLILASPLLLNIFIQNSHTFLQNILMMTTSGVYFLFLIYLVAQKRILGKIR</sequence>
<feature type="transmembrane region" description="Helical" evidence="6">
    <location>
        <begin position="418"/>
        <end position="440"/>
    </location>
</feature>
<dbReference type="PANTHER" id="PTHR30250">
    <property type="entry name" value="PST FAMILY PREDICTED COLANIC ACID TRANSPORTER"/>
    <property type="match status" value="1"/>
</dbReference>
<evidence type="ECO:0000256" key="1">
    <source>
        <dbReference type="ARBA" id="ARBA00004651"/>
    </source>
</evidence>